<dbReference type="FunFam" id="3.40.50.10190:FF:000057">
    <property type="entry name" value="Transcription coactivator"/>
    <property type="match status" value="1"/>
</dbReference>
<dbReference type="InterPro" id="IPR001357">
    <property type="entry name" value="BRCT_dom"/>
</dbReference>
<evidence type="ECO:0000313" key="4">
    <source>
        <dbReference type="EMBL" id="KAK4780166.1"/>
    </source>
</evidence>
<feature type="region of interest" description="Disordered" evidence="2">
    <location>
        <begin position="493"/>
        <end position="515"/>
    </location>
</feature>
<proteinExistence type="predicted"/>
<dbReference type="GO" id="GO:0006270">
    <property type="term" value="P:DNA replication initiation"/>
    <property type="evidence" value="ECO:0007669"/>
    <property type="project" value="TreeGrafter"/>
</dbReference>
<sequence>MGVCSATQSSHDKGARNSQSAFSLVVDDSNLPSAAAAEISNPDLEATVSQNMSSMFSGPQIFAREEDNEVPTMQPSYETNHDGCVADDSETEGNENDLYLSECRLSFVGFDAPSLRRLMNMVCKGGGSQYASLNERLTHIIVGSPSEIEKKEARGLAALGIIDVVRPSWLEDCDQEKKEIPVMQKHVAYDLLLPKGSQSCSRGSAVGAHGLNPNRSTSFDPKIPFDHLPLNVDSEYTVSMEMKLEKPTIDNDRKGNLEVKANSLRPLLDSAAKVELKVPKLEGNKSSLIFKGKRFCFSEDFPVERRAQIIEWINQGGGEIVEDPAVHFTIDCHGVKPRSCSQSTYISSHWIRSCLEDGCLLDVGSHILYSPLPCQVPFPGFENFRFCVSQYEEKDRLLLRNLCYILGAKFIEKLTKKVTHLFCKFRSGPKYEAACKWSIQPITSEWIYECIRQNNLVSPEAFCPREISVQEARLCTMTQFPSQPSQILELRSTADHNPSNDHKRDMEELRGSNSMKKVRLSESNDLSIPCSTGAHVSCPTSHVGASGGEVSKENGNGAEAIPDVAAAIEDLLEQTNKLFPPNHCSSFPQVRPESHMVVGLSKRWMNRTKKNDDNGSPCGDGSGSKYDRFSETQTESQVVGYEEDLSGRQMIIDRVRSQMG</sequence>
<dbReference type="Pfam" id="PF12738">
    <property type="entry name" value="PTCB-BRCT"/>
    <property type="match status" value="1"/>
</dbReference>
<feature type="domain" description="BRCT" evidence="3">
    <location>
        <begin position="381"/>
        <end position="464"/>
    </location>
</feature>
<dbReference type="FunFam" id="3.40.50.10190:FF:000052">
    <property type="entry name" value="Transcription coactivator"/>
    <property type="match status" value="1"/>
</dbReference>
<dbReference type="EMBL" id="JAXIOK010000001">
    <property type="protein sequence ID" value="KAK4780166.1"/>
    <property type="molecule type" value="Genomic_DNA"/>
</dbReference>
<protein>
    <recommendedName>
        <fullName evidence="3">BRCT domain-containing protein</fullName>
    </recommendedName>
</protein>
<dbReference type="SMART" id="SM00292">
    <property type="entry name" value="BRCT"/>
    <property type="match status" value="3"/>
</dbReference>
<comment type="caution">
    <text evidence="4">The sequence shown here is derived from an EMBL/GenBank/DDBJ whole genome shotgun (WGS) entry which is preliminary data.</text>
</comment>
<dbReference type="GO" id="GO:0033314">
    <property type="term" value="P:mitotic DNA replication checkpoint signaling"/>
    <property type="evidence" value="ECO:0007669"/>
    <property type="project" value="TreeGrafter"/>
</dbReference>
<dbReference type="InterPro" id="IPR059215">
    <property type="entry name" value="BRCT2_TopBP1-like"/>
</dbReference>
<dbReference type="InterPro" id="IPR036420">
    <property type="entry name" value="BRCT_dom_sf"/>
</dbReference>
<dbReference type="Pfam" id="PF16589">
    <property type="entry name" value="BRCT_2"/>
    <property type="match status" value="1"/>
</dbReference>
<keyword evidence="5" id="KW-1185">Reference proteome</keyword>
<evidence type="ECO:0000256" key="2">
    <source>
        <dbReference type="SAM" id="MobiDB-lite"/>
    </source>
</evidence>
<dbReference type="PROSITE" id="PS50172">
    <property type="entry name" value="BRCT"/>
    <property type="match status" value="3"/>
</dbReference>
<dbReference type="CDD" id="cd17731">
    <property type="entry name" value="BRCT_TopBP1_rpt2_like"/>
    <property type="match status" value="1"/>
</dbReference>
<keyword evidence="1" id="KW-0677">Repeat</keyword>
<dbReference type="PANTHER" id="PTHR13561">
    <property type="entry name" value="DNA REPLICATION REGULATOR DPB11-RELATED"/>
    <property type="match status" value="1"/>
</dbReference>
<dbReference type="AlphaFoldDB" id="A0AAN7QXC7"/>
<gene>
    <name evidence="4" type="ORF">SAY87_016272</name>
</gene>
<evidence type="ECO:0000313" key="5">
    <source>
        <dbReference type="Proteomes" id="UP001345219"/>
    </source>
</evidence>
<dbReference type="Pfam" id="PF00533">
    <property type="entry name" value="BRCT"/>
    <property type="match status" value="1"/>
</dbReference>
<evidence type="ECO:0000256" key="1">
    <source>
        <dbReference type="ARBA" id="ARBA00022737"/>
    </source>
</evidence>
<feature type="domain" description="BRCT" evidence="3">
    <location>
        <begin position="285"/>
        <end position="368"/>
    </location>
</feature>
<organism evidence="4 5">
    <name type="scientific">Trapa incisa</name>
    <dbReference type="NCBI Taxonomy" id="236973"/>
    <lineage>
        <taxon>Eukaryota</taxon>
        <taxon>Viridiplantae</taxon>
        <taxon>Streptophyta</taxon>
        <taxon>Embryophyta</taxon>
        <taxon>Tracheophyta</taxon>
        <taxon>Spermatophyta</taxon>
        <taxon>Magnoliopsida</taxon>
        <taxon>eudicotyledons</taxon>
        <taxon>Gunneridae</taxon>
        <taxon>Pentapetalae</taxon>
        <taxon>rosids</taxon>
        <taxon>malvids</taxon>
        <taxon>Myrtales</taxon>
        <taxon>Lythraceae</taxon>
        <taxon>Trapa</taxon>
    </lineage>
</organism>
<feature type="compositionally biased region" description="Basic and acidic residues" evidence="2">
    <location>
        <begin position="493"/>
        <end position="510"/>
    </location>
</feature>
<feature type="domain" description="BRCT" evidence="3">
    <location>
        <begin position="95"/>
        <end position="187"/>
    </location>
</feature>
<evidence type="ECO:0000259" key="3">
    <source>
        <dbReference type="PROSITE" id="PS50172"/>
    </source>
</evidence>
<dbReference type="Proteomes" id="UP001345219">
    <property type="component" value="Chromosome 13"/>
</dbReference>
<dbReference type="SUPFAM" id="SSF52113">
    <property type="entry name" value="BRCT domain"/>
    <property type="match status" value="3"/>
</dbReference>
<dbReference type="GO" id="GO:0007095">
    <property type="term" value="P:mitotic G2 DNA damage checkpoint signaling"/>
    <property type="evidence" value="ECO:0007669"/>
    <property type="project" value="TreeGrafter"/>
</dbReference>
<name>A0AAN7QXC7_9MYRT</name>
<reference evidence="4 5" key="1">
    <citation type="journal article" date="2023" name="Hortic Res">
        <title>Pangenome of water caltrop reveals structural variations and asymmetric subgenome divergence after allopolyploidization.</title>
        <authorList>
            <person name="Zhang X."/>
            <person name="Chen Y."/>
            <person name="Wang L."/>
            <person name="Yuan Y."/>
            <person name="Fang M."/>
            <person name="Shi L."/>
            <person name="Lu R."/>
            <person name="Comes H.P."/>
            <person name="Ma Y."/>
            <person name="Chen Y."/>
            <person name="Huang G."/>
            <person name="Zhou Y."/>
            <person name="Zheng Z."/>
            <person name="Qiu Y."/>
        </authorList>
    </citation>
    <scope>NUCLEOTIDE SEQUENCE [LARGE SCALE GENOMIC DNA]</scope>
    <source>
        <tissue evidence="4">Roots</tissue>
    </source>
</reference>
<feature type="region of interest" description="Disordered" evidence="2">
    <location>
        <begin position="606"/>
        <end position="642"/>
    </location>
</feature>
<dbReference type="PANTHER" id="PTHR13561:SF20">
    <property type="entry name" value="DNA TOPOISOMERASE 2-BINDING PROTEIN 1"/>
    <property type="match status" value="1"/>
</dbReference>
<accession>A0AAN7QXC7</accession>
<dbReference type="Gene3D" id="3.40.50.10190">
    <property type="entry name" value="BRCT domain"/>
    <property type="match status" value="3"/>
</dbReference>